<dbReference type="RefSeq" id="WP_018705387.1">
    <property type="nucleotide sequence ID" value="NZ_BOQT01000001.1"/>
</dbReference>
<dbReference type="Proteomes" id="UP000680279">
    <property type="component" value="Unassembled WGS sequence"/>
</dbReference>
<dbReference type="EMBL" id="BOQT01000001">
    <property type="protein sequence ID" value="GIN19193.1"/>
    <property type="molecule type" value="Genomic_DNA"/>
</dbReference>
<reference evidence="1 2" key="1">
    <citation type="submission" date="2021-03" db="EMBL/GenBank/DDBJ databases">
        <title>Antimicrobial resistance genes in bacteria isolated from Japanese honey, and their potential for conferring macrolide and lincosamide resistance in the American foulbrood pathogen Paenibacillus larvae.</title>
        <authorList>
            <person name="Okamoto M."/>
            <person name="Kumagai M."/>
            <person name="Kanamori H."/>
            <person name="Takamatsu D."/>
        </authorList>
    </citation>
    <scope>NUCLEOTIDE SEQUENCE [LARGE SCALE GENOMIC DNA]</scope>
    <source>
        <strain evidence="1 2">J1TS3</strain>
    </source>
</reference>
<sequence>MPKRLMLFIIPFIAFIFLVVPVTDTITIKSQKENQLLAYFPLRAANSRFQIVYNHSIHHSDVKEEYQVLENGVVRQVELEYEDTAVGMPSNSEEGETFQMKDGKYYIRNMKRDFPWIDLSTGQVSADHRLVVGEKVTPFTEITEPGSVVRIEKRKLSLWQQWKGVNIVGR</sequence>
<organism evidence="1 2">
    <name type="scientific">Siminovitchia fordii</name>
    <dbReference type="NCBI Taxonomy" id="254759"/>
    <lineage>
        <taxon>Bacteria</taxon>
        <taxon>Bacillati</taxon>
        <taxon>Bacillota</taxon>
        <taxon>Bacilli</taxon>
        <taxon>Bacillales</taxon>
        <taxon>Bacillaceae</taxon>
        <taxon>Siminovitchia</taxon>
    </lineage>
</organism>
<dbReference type="InterPro" id="IPR015001">
    <property type="entry name" value="DUF1850"/>
</dbReference>
<proteinExistence type="predicted"/>
<protein>
    <recommendedName>
        <fullName evidence="3">DUF1850 domain-containing protein</fullName>
    </recommendedName>
</protein>
<accession>A0ABQ4K0A1</accession>
<dbReference type="Pfam" id="PF08905">
    <property type="entry name" value="DUF1850"/>
    <property type="match status" value="1"/>
</dbReference>
<evidence type="ECO:0000313" key="2">
    <source>
        <dbReference type="Proteomes" id="UP000680279"/>
    </source>
</evidence>
<evidence type="ECO:0000313" key="1">
    <source>
        <dbReference type="EMBL" id="GIN19193.1"/>
    </source>
</evidence>
<comment type="caution">
    <text evidence="1">The sequence shown here is derived from an EMBL/GenBank/DDBJ whole genome shotgun (WGS) entry which is preliminary data.</text>
</comment>
<gene>
    <name evidence="1" type="ORF">J1TS3_03270</name>
</gene>
<name>A0ABQ4K0A1_9BACI</name>
<keyword evidence="2" id="KW-1185">Reference proteome</keyword>
<evidence type="ECO:0008006" key="3">
    <source>
        <dbReference type="Google" id="ProtNLM"/>
    </source>
</evidence>